<organism evidence="1 2">
    <name type="scientific">Branchiibius cervicis</name>
    <dbReference type="NCBI Taxonomy" id="908252"/>
    <lineage>
        <taxon>Bacteria</taxon>
        <taxon>Bacillati</taxon>
        <taxon>Actinomycetota</taxon>
        <taxon>Actinomycetes</taxon>
        <taxon>Micrococcales</taxon>
        <taxon>Dermacoccaceae</taxon>
        <taxon>Branchiibius</taxon>
    </lineage>
</organism>
<gene>
    <name evidence="1" type="ORF">ACFQBT_02715</name>
</gene>
<comment type="caution">
    <text evidence="1">The sequence shown here is derived from an EMBL/GenBank/DDBJ whole genome shotgun (WGS) entry which is preliminary data.</text>
</comment>
<proteinExistence type="predicted"/>
<keyword evidence="2" id="KW-1185">Reference proteome</keyword>
<sequence length="52" mass="5702">MVAPTTVQLNREPVAFVPGADLQWSGQLYEVRARLVQVLLPYSQTGVGQEGM</sequence>
<reference evidence="2" key="1">
    <citation type="journal article" date="2019" name="Int. J. Syst. Evol. Microbiol.">
        <title>The Global Catalogue of Microorganisms (GCM) 10K type strain sequencing project: providing services to taxonomists for standard genome sequencing and annotation.</title>
        <authorList>
            <consortium name="The Broad Institute Genomics Platform"/>
            <consortium name="The Broad Institute Genome Sequencing Center for Infectious Disease"/>
            <person name="Wu L."/>
            <person name="Ma J."/>
        </authorList>
    </citation>
    <scope>NUCLEOTIDE SEQUENCE [LARGE SCALE GENOMIC DNA]</scope>
    <source>
        <strain evidence="2">NBRC 106593</strain>
    </source>
</reference>
<protein>
    <submittedName>
        <fullName evidence="1">Uncharacterized protein</fullName>
    </submittedName>
</protein>
<dbReference type="EMBL" id="JBHSWJ010000002">
    <property type="protein sequence ID" value="MFC6712815.1"/>
    <property type="molecule type" value="Genomic_DNA"/>
</dbReference>
<evidence type="ECO:0000313" key="1">
    <source>
        <dbReference type="EMBL" id="MFC6712815.1"/>
    </source>
</evidence>
<dbReference type="Proteomes" id="UP001596356">
    <property type="component" value="Unassembled WGS sequence"/>
</dbReference>
<name>A0ABW2AQQ5_9MICO</name>
<evidence type="ECO:0000313" key="2">
    <source>
        <dbReference type="Proteomes" id="UP001596356"/>
    </source>
</evidence>
<dbReference type="RefSeq" id="WP_377820277.1">
    <property type="nucleotide sequence ID" value="NZ_JBHSWJ010000002.1"/>
</dbReference>
<accession>A0ABW2AQQ5</accession>